<dbReference type="Gene3D" id="2.40.40.20">
    <property type="match status" value="1"/>
</dbReference>
<dbReference type="Gene3D" id="2.20.25.90">
    <property type="entry name" value="ADC-like domains"/>
    <property type="match status" value="1"/>
</dbReference>
<proteinExistence type="inferred from homology"/>
<evidence type="ECO:0000256" key="3">
    <source>
        <dbReference type="ARBA" id="ARBA00023004"/>
    </source>
</evidence>
<reference evidence="6" key="1">
    <citation type="submission" date="2020-09" db="EMBL/GenBank/DDBJ databases">
        <authorList>
            <person name="Yoon J.-W."/>
        </authorList>
    </citation>
    <scope>NUCLEOTIDE SEQUENCE</scope>
    <source>
        <strain evidence="6">KMU-158</strain>
    </source>
</reference>
<keyword evidence="3" id="KW-0408">Iron</keyword>
<comment type="caution">
    <text evidence="6">The sequence shown here is derived from an EMBL/GenBank/DDBJ whole genome shotgun (WGS) entry which is preliminary data.</text>
</comment>
<evidence type="ECO:0000313" key="7">
    <source>
        <dbReference type="Proteomes" id="UP000610558"/>
    </source>
</evidence>
<dbReference type="PROSITE" id="PS51669">
    <property type="entry name" value="4FE4S_MOW_BIS_MGD"/>
    <property type="match status" value="1"/>
</dbReference>
<keyword evidence="2" id="KW-0479">Metal-binding</keyword>
<dbReference type="AlphaFoldDB" id="A0A927C412"/>
<dbReference type="InterPro" id="IPR006963">
    <property type="entry name" value="Mopterin_OxRdtase_4Fe-4S_dom"/>
</dbReference>
<dbReference type="InterPro" id="IPR009010">
    <property type="entry name" value="Asp_de-COase-like_dom_sf"/>
</dbReference>
<dbReference type="InterPro" id="IPR006656">
    <property type="entry name" value="Mopterin_OxRdtase"/>
</dbReference>
<dbReference type="GO" id="GO:0051536">
    <property type="term" value="F:iron-sulfur cluster binding"/>
    <property type="evidence" value="ECO:0007669"/>
    <property type="project" value="UniProtKB-KW"/>
</dbReference>
<dbReference type="GO" id="GO:0016491">
    <property type="term" value="F:oxidoreductase activity"/>
    <property type="evidence" value="ECO:0007669"/>
    <property type="project" value="InterPro"/>
</dbReference>
<accession>A0A927C412</accession>
<feature type="domain" description="4Fe-4S Mo/W bis-MGD-type" evidence="5">
    <location>
        <begin position="2"/>
        <end position="58"/>
    </location>
</feature>
<sequence>MTQSVPTFCRICEPSCGLLADVENGAVTRLRPNKAHPVTKGFACHKGINFLDVHNDPDRLGFPLKRQNSRAELPASFAQTDWDSAIGEIASKLTAIRGRYGDKSIAGYMGNPMAFNSTGQLEIPGFFKGLNGRFFSALTQDCANKLAASEVIYGSGNLHPVPDLDNTDYFLCLGENPRVSHMSFYSVADPISLLRGVISRGGRVIYVNPRKIESVSPATGEWQPIRPDSDLYFLAALLNTIDAAGGFDEQVIARHGKNIEGLRRFIQPYTAEAVAELTAIPAAQIRQIAQDWMAAPRASVHMSTGVNMGRQGSLCYWLVQMLSFVTGNLGREGGNIYSRGFYPSTQFGALRNSEGFNPWQQSAQGEFREVAGNLPGNLLADYIHDEQQPIRALIVVGGNPLLSVGGEVRLREAFPKLELLVVIDIYRSATAEYADYLLPATDWLEREDINMTGVGMQSQPFVHYTEAVVAARDQRKPEWWILAAINQAMGLPSLLDADEPQPLRKIDGLLAMAGLTRQTLLEKSAQTQVCDVPAPELLFSEGLQFADQRVDCAPALFEPAFDEARKIFEESTADTQLRLINLRTPYMHNSWFQNVQKLKRPAHQRNPLHISPADAERLNLSDEQTVKVSNQWGEITAEIKLDDSLHTGAVAMTHGWGNQRSFGLSVAQQYPGVNVNQLLPTGPGSYEKLSNQAFMSGVPVQVEALA</sequence>
<organism evidence="6 7">
    <name type="scientific">Spongiibacter pelagi</name>
    <dbReference type="NCBI Taxonomy" id="2760804"/>
    <lineage>
        <taxon>Bacteria</taxon>
        <taxon>Pseudomonadati</taxon>
        <taxon>Pseudomonadota</taxon>
        <taxon>Gammaproteobacteria</taxon>
        <taxon>Cellvibrionales</taxon>
        <taxon>Spongiibacteraceae</taxon>
        <taxon>Spongiibacter</taxon>
    </lineage>
</organism>
<evidence type="ECO:0000256" key="1">
    <source>
        <dbReference type="ARBA" id="ARBA00010312"/>
    </source>
</evidence>
<evidence type="ECO:0000313" key="6">
    <source>
        <dbReference type="EMBL" id="MBD2859612.1"/>
    </source>
</evidence>
<dbReference type="InterPro" id="IPR006657">
    <property type="entry name" value="MoPterin_dinucl-bd_dom"/>
</dbReference>
<evidence type="ECO:0000256" key="4">
    <source>
        <dbReference type="ARBA" id="ARBA00023014"/>
    </source>
</evidence>
<dbReference type="Pfam" id="PF04879">
    <property type="entry name" value="Molybdop_Fe4S4"/>
    <property type="match status" value="1"/>
</dbReference>
<keyword evidence="7" id="KW-1185">Reference proteome</keyword>
<dbReference type="SMART" id="SM00926">
    <property type="entry name" value="Molybdop_Fe4S4"/>
    <property type="match status" value="1"/>
</dbReference>
<protein>
    <submittedName>
        <fullName evidence="6">Molybdopterin-dependent oxidoreductase</fullName>
    </submittedName>
</protein>
<gene>
    <name evidence="6" type="ORF">IB286_11400</name>
</gene>
<dbReference type="InterPro" id="IPR050612">
    <property type="entry name" value="Prok_Mopterin_Oxidored"/>
</dbReference>
<evidence type="ECO:0000259" key="5">
    <source>
        <dbReference type="PROSITE" id="PS51669"/>
    </source>
</evidence>
<dbReference type="RefSeq" id="WP_190765635.1">
    <property type="nucleotide sequence ID" value="NZ_JACXLD010000006.1"/>
</dbReference>
<name>A0A927C412_9GAMM</name>
<dbReference type="GO" id="GO:0043546">
    <property type="term" value="F:molybdopterin cofactor binding"/>
    <property type="evidence" value="ECO:0007669"/>
    <property type="project" value="InterPro"/>
</dbReference>
<comment type="similarity">
    <text evidence="1">Belongs to the prokaryotic molybdopterin-containing oxidoreductase family.</text>
</comment>
<dbReference type="PANTHER" id="PTHR43742">
    <property type="entry name" value="TRIMETHYLAMINE-N-OXIDE REDUCTASE"/>
    <property type="match status" value="1"/>
</dbReference>
<dbReference type="Gene3D" id="3.40.228.10">
    <property type="entry name" value="Dimethylsulfoxide Reductase, domain 2"/>
    <property type="match status" value="1"/>
</dbReference>
<evidence type="ECO:0000256" key="2">
    <source>
        <dbReference type="ARBA" id="ARBA00022723"/>
    </source>
</evidence>
<dbReference type="GO" id="GO:0046872">
    <property type="term" value="F:metal ion binding"/>
    <property type="evidence" value="ECO:0007669"/>
    <property type="project" value="UniProtKB-KW"/>
</dbReference>
<dbReference type="SUPFAM" id="SSF50692">
    <property type="entry name" value="ADC-like"/>
    <property type="match status" value="1"/>
</dbReference>
<keyword evidence="4" id="KW-0411">Iron-sulfur</keyword>
<dbReference type="PANTHER" id="PTHR43742:SF6">
    <property type="entry name" value="OXIDOREDUCTASE YYAE-RELATED"/>
    <property type="match status" value="1"/>
</dbReference>
<dbReference type="SUPFAM" id="SSF53706">
    <property type="entry name" value="Formate dehydrogenase/DMSO reductase, domains 1-3"/>
    <property type="match status" value="1"/>
</dbReference>
<dbReference type="EMBL" id="JACXLD010000006">
    <property type="protein sequence ID" value="MBD2859612.1"/>
    <property type="molecule type" value="Genomic_DNA"/>
</dbReference>
<dbReference type="Pfam" id="PF00384">
    <property type="entry name" value="Molybdopterin"/>
    <property type="match status" value="1"/>
</dbReference>
<dbReference type="Pfam" id="PF01568">
    <property type="entry name" value="Molydop_binding"/>
    <property type="match status" value="1"/>
</dbReference>
<dbReference type="Gene3D" id="3.40.50.740">
    <property type="match status" value="1"/>
</dbReference>
<dbReference type="Proteomes" id="UP000610558">
    <property type="component" value="Unassembled WGS sequence"/>
</dbReference>